<dbReference type="SMART" id="SM00382">
    <property type="entry name" value="AAA"/>
    <property type="match status" value="1"/>
</dbReference>
<evidence type="ECO:0000313" key="5">
    <source>
        <dbReference type="EMBL" id="MBW8640026.1"/>
    </source>
</evidence>
<sequence length="531" mass="56848">MTKSKTMAEAATARADATVRLGARNISKSYGPVRANRDISLSVAPGEIHAIVGENGAGKSTLMRILQGMEHPDSGAIIVDDQDVRFSQPQQALETGIGMVHQEFMLAPDLTLLENLVLGDEPVSLAAGPLSRIDWAQALQSGEELAKKTGVAVDWRRRAGGTPVHIQQIVEIIRLLRRGTRILILDEPTAVLAPQQVEDLFVLLRNLRDAGTTILFISHKLKEVVALADRVTVIRRGEVSYSANVAETDSDTIARYIVGGNDTSLIETGRASRSRTGDGEVVLNVARLEAPSLEKSHPLHGVSLSVGKGEIVGLAAVSGNGQDELVECLVGLRSASKGRVELMGGDVTHATNGERRRKGIAYISADRRHEGLATLAPVEDNVVAGSHDRPPIGQGMLLSLKQKRRVATERLASVDVRYGNLGDPVSSLSGGNQQRLVFAREIASEPKVMVVSQPTRGVDLNGIAAIHKLLLQFRDDGGSVLLVSEELEELLYLCDRIVVMAAGRIVGEAPVEGTDIAEIGRMMVMQGHADG</sequence>
<keyword evidence="3 5" id="KW-0067">ATP-binding</keyword>
<dbReference type="Gene3D" id="3.40.50.300">
    <property type="entry name" value="P-loop containing nucleotide triphosphate hydrolases"/>
    <property type="match status" value="2"/>
</dbReference>
<comment type="caution">
    <text evidence="5">The sequence shown here is derived from an EMBL/GenBank/DDBJ whole genome shotgun (WGS) entry which is preliminary data.</text>
</comment>
<protein>
    <submittedName>
        <fullName evidence="5">ABC transporter ATP-binding protein</fullName>
    </submittedName>
</protein>
<dbReference type="AlphaFoldDB" id="A0AAE3D3P1"/>
<dbReference type="Proteomes" id="UP001196509">
    <property type="component" value="Unassembled WGS sequence"/>
</dbReference>
<keyword evidence="2" id="KW-0547">Nucleotide-binding</keyword>
<feature type="domain" description="ABC transporter" evidence="4">
    <location>
        <begin position="21"/>
        <end position="261"/>
    </location>
</feature>
<dbReference type="PANTHER" id="PTHR43790:SF4">
    <property type="entry name" value="GUANOSINE IMPORT ATP-BINDING PROTEIN NUPO"/>
    <property type="match status" value="1"/>
</dbReference>
<proteinExistence type="inferred from homology"/>
<dbReference type="CDD" id="cd03215">
    <property type="entry name" value="ABC_Carb_Monos_II"/>
    <property type="match status" value="1"/>
</dbReference>
<dbReference type="InterPro" id="IPR003439">
    <property type="entry name" value="ABC_transporter-like_ATP-bd"/>
</dbReference>
<accession>A0AAE3D3P1</accession>
<dbReference type="PANTHER" id="PTHR43790">
    <property type="entry name" value="CARBOHYDRATE TRANSPORT ATP-BINDING PROTEIN MG119-RELATED"/>
    <property type="match status" value="1"/>
</dbReference>
<evidence type="ECO:0000256" key="1">
    <source>
        <dbReference type="ARBA" id="ARBA00005417"/>
    </source>
</evidence>
<dbReference type="InterPro" id="IPR003593">
    <property type="entry name" value="AAA+_ATPase"/>
</dbReference>
<dbReference type="EMBL" id="JAICBX010000005">
    <property type="protein sequence ID" value="MBW8640026.1"/>
    <property type="molecule type" value="Genomic_DNA"/>
</dbReference>
<dbReference type="GO" id="GO:0005524">
    <property type="term" value="F:ATP binding"/>
    <property type="evidence" value="ECO:0007669"/>
    <property type="project" value="UniProtKB-KW"/>
</dbReference>
<dbReference type="InterPro" id="IPR017871">
    <property type="entry name" value="ABC_transporter-like_CS"/>
</dbReference>
<evidence type="ECO:0000256" key="3">
    <source>
        <dbReference type="ARBA" id="ARBA00022840"/>
    </source>
</evidence>
<dbReference type="Pfam" id="PF00005">
    <property type="entry name" value="ABC_tran"/>
    <property type="match status" value="2"/>
</dbReference>
<dbReference type="CDD" id="cd03216">
    <property type="entry name" value="ABC_Carb_Monos_I"/>
    <property type="match status" value="1"/>
</dbReference>
<evidence type="ECO:0000256" key="2">
    <source>
        <dbReference type="ARBA" id="ARBA00022741"/>
    </source>
</evidence>
<comment type="similarity">
    <text evidence="1">Belongs to the ABC transporter superfamily.</text>
</comment>
<dbReference type="InterPro" id="IPR050107">
    <property type="entry name" value="ABC_carbohydrate_import_ATPase"/>
</dbReference>
<dbReference type="InterPro" id="IPR027417">
    <property type="entry name" value="P-loop_NTPase"/>
</dbReference>
<organism evidence="5 6">
    <name type="scientific">Flavimaribacter sediminis</name>
    <dbReference type="NCBI Taxonomy" id="2865987"/>
    <lineage>
        <taxon>Bacteria</taxon>
        <taxon>Pseudomonadati</taxon>
        <taxon>Pseudomonadota</taxon>
        <taxon>Alphaproteobacteria</taxon>
        <taxon>Hyphomicrobiales</taxon>
        <taxon>Rhizobiaceae</taxon>
        <taxon>Flavimaribacter</taxon>
    </lineage>
</organism>
<dbReference type="GO" id="GO:0016887">
    <property type="term" value="F:ATP hydrolysis activity"/>
    <property type="evidence" value="ECO:0007669"/>
    <property type="project" value="InterPro"/>
</dbReference>
<keyword evidence="6" id="KW-1185">Reference proteome</keyword>
<evidence type="ECO:0000259" key="4">
    <source>
        <dbReference type="PROSITE" id="PS50893"/>
    </source>
</evidence>
<dbReference type="SUPFAM" id="SSF52540">
    <property type="entry name" value="P-loop containing nucleoside triphosphate hydrolases"/>
    <property type="match status" value="2"/>
</dbReference>
<dbReference type="PROSITE" id="PS00211">
    <property type="entry name" value="ABC_TRANSPORTER_1"/>
    <property type="match status" value="1"/>
</dbReference>
<gene>
    <name evidence="5" type="ORF">K1W69_22715</name>
</gene>
<feature type="domain" description="ABC transporter" evidence="4">
    <location>
        <begin position="283"/>
        <end position="527"/>
    </location>
</feature>
<name>A0AAE3D3P1_9HYPH</name>
<dbReference type="PROSITE" id="PS50893">
    <property type="entry name" value="ABC_TRANSPORTER_2"/>
    <property type="match status" value="2"/>
</dbReference>
<dbReference type="RefSeq" id="WP_220230748.1">
    <property type="nucleotide sequence ID" value="NZ_JAICBX010000005.1"/>
</dbReference>
<reference evidence="5" key="1">
    <citation type="submission" date="2021-08" db="EMBL/GenBank/DDBJ databases">
        <title>Hoeflea bacterium WL0058 sp. nov., isolated from the sediment.</title>
        <authorList>
            <person name="Wang L."/>
            <person name="Zhang D."/>
        </authorList>
    </citation>
    <scope>NUCLEOTIDE SEQUENCE</scope>
    <source>
        <strain evidence="5">WL0058</strain>
    </source>
</reference>
<evidence type="ECO:0000313" key="6">
    <source>
        <dbReference type="Proteomes" id="UP001196509"/>
    </source>
</evidence>